<evidence type="ECO:0000256" key="10">
    <source>
        <dbReference type="ARBA" id="ARBA00023136"/>
    </source>
</evidence>
<dbReference type="WBParaSite" id="TMUE_2000006874.4">
    <property type="protein sequence ID" value="TMUE_2000006874.4"/>
    <property type="gene ID" value="WBGene00293667"/>
</dbReference>
<keyword evidence="5 12" id="KW-0808">Transferase</keyword>
<dbReference type="InterPro" id="IPR031481">
    <property type="entry name" value="Glyco_tran_10_N"/>
</dbReference>
<dbReference type="EC" id="2.4.1.-" evidence="12"/>
<evidence type="ECO:0000313" key="16">
    <source>
        <dbReference type="WBParaSite" id="TMUE_2000006874.1"/>
    </source>
</evidence>
<dbReference type="FunFam" id="3.40.50.11660:FF:000004">
    <property type="entry name" value="Glycoprotein 3-alpha-L-fucosyltransferase A"/>
    <property type="match status" value="1"/>
</dbReference>
<dbReference type="WBParaSite" id="TMUE_2000006874.3">
    <property type="protein sequence ID" value="TMUE_2000006874.3"/>
    <property type="gene ID" value="WBGene00293667"/>
</dbReference>
<evidence type="ECO:0000256" key="2">
    <source>
        <dbReference type="ARBA" id="ARBA00004922"/>
    </source>
</evidence>
<dbReference type="InterPro" id="IPR055270">
    <property type="entry name" value="Glyco_tran_10_C"/>
</dbReference>
<keyword evidence="10" id="KW-0472">Membrane</keyword>
<comment type="subcellular location">
    <subcellularLocation>
        <location evidence="1 12">Golgi apparatus</location>
        <location evidence="1 12">Golgi stack membrane</location>
        <topology evidence="1 12">Single-pass type II membrane protein</topology>
    </subcellularLocation>
</comment>
<dbReference type="WBParaSite" id="TMUE_2000006874.1">
    <property type="protein sequence ID" value="TMUE_2000006874.1"/>
    <property type="gene ID" value="WBGene00293667"/>
</dbReference>
<dbReference type="WBParaSite" id="TMUE_2000006874.5">
    <property type="protein sequence ID" value="TMUE_2000006874.5"/>
    <property type="gene ID" value="WBGene00293667"/>
</dbReference>
<dbReference type="WBParaSite" id="TMUE_2000006874.6">
    <property type="protein sequence ID" value="TMUE_2000006874.6"/>
    <property type="gene ID" value="WBGene00293667"/>
</dbReference>
<name>A0A5S6QI81_TRIMR</name>
<dbReference type="Gene3D" id="3.40.50.11660">
    <property type="entry name" value="Glycosyl transferase family 10, C-terminal domain"/>
    <property type="match status" value="1"/>
</dbReference>
<evidence type="ECO:0000256" key="5">
    <source>
        <dbReference type="ARBA" id="ARBA00022679"/>
    </source>
</evidence>
<comment type="pathway">
    <text evidence="2">Protein modification; protein glycosylation.</text>
</comment>
<evidence type="ECO:0000313" key="15">
    <source>
        <dbReference type="Proteomes" id="UP000046395"/>
    </source>
</evidence>
<keyword evidence="15" id="KW-1185">Reference proteome</keyword>
<dbReference type="STRING" id="70415.A0A5S6QI81"/>
<keyword evidence="8" id="KW-1133">Transmembrane helix</keyword>
<evidence type="ECO:0000256" key="12">
    <source>
        <dbReference type="RuleBase" id="RU003832"/>
    </source>
</evidence>
<evidence type="ECO:0000256" key="4">
    <source>
        <dbReference type="ARBA" id="ARBA00022676"/>
    </source>
</evidence>
<evidence type="ECO:0000256" key="1">
    <source>
        <dbReference type="ARBA" id="ARBA00004447"/>
    </source>
</evidence>
<dbReference type="GO" id="GO:0008417">
    <property type="term" value="F:fucosyltransferase activity"/>
    <property type="evidence" value="ECO:0007669"/>
    <property type="project" value="InterPro"/>
</dbReference>
<dbReference type="PANTHER" id="PTHR48438:SF1">
    <property type="entry name" value="ALPHA-(1,3)-FUCOSYLTRANSFERASE C-RELATED"/>
    <property type="match status" value="1"/>
</dbReference>
<evidence type="ECO:0000256" key="3">
    <source>
        <dbReference type="ARBA" id="ARBA00008919"/>
    </source>
</evidence>
<organism evidence="15 16">
    <name type="scientific">Trichuris muris</name>
    <name type="common">Mouse whipworm</name>
    <dbReference type="NCBI Taxonomy" id="70415"/>
    <lineage>
        <taxon>Eukaryota</taxon>
        <taxon>Metazoa</taxon>
        <taxon>Ecdysozoa</taxon>
        <taxon>Nematoda</taxon>
        <taxon>Enoplea</taxon>
        <taxon>Dorylaimia</taxon>
        <taxon>Trichinellida</taxon>
        <taxon>Trichuridae</taxon>
        <taxon>Trichuris</taxon>
    </lineage>
</organism>
<keyword evidence="4 12" id="KW-0328">Glycosyltransferase</keyword>
<dbReference type="GO" id="GO:0032580">
    <property type="term" value="C:Golgi cisterna membrane"/>
    <property type="evidence" value="ECO:0007669"/>
    <property type="project" value="UniProtKB-SubCell"/>
</dbReference>
<reference evidence="15" key="1">
    <citation type="submission" date="2013-11" db="EMBL/GenBank/DDBJ databases">
        <authorList>
            <person name="Aslett M."/>
        </authorList>
    </citation>
    <scope>NUCLEOTIDE SEQUENCE [LARGE SCALE GENOMIC DNA]</scope>
    <source>
        <strain evidence="15">Edinburgh</strain>
    </source>
</reference>
<dbReference type="AlphaFoldDB" id="A0A5S6QI81"/>
<dbReference type="InterPro" id="IPR001503">
    <property type="entry name" value="Glyco_trans_10"/>
</dbReference>
<dbReference type="SUPFAM" id="SSF53756">
    <property type="entry name" value="UDP-Glycosyltransferase/glycogen phosphorylase"/>
    <property type="match status" value="1"/>
</dbReference>
<evidence type="ECO:0000256" key="9">
    <source>
        <dbReference type="ARBA" id="ARBA00023034"/>
    </source>
</evidence>
<evidence type="ECO:0000259" key="13">
    <source>
        <dbReference type="Pfam" id="PF00852"/>
    </source>
</evidence>
<evidence type="ECO:0000256" key="6">
    <source>
        <dbReference type="ARBA" id="ARBA00022692"/>
    </source>
</evidence>
<dbReference type="Proteomes" id="UP000046395">
    <property type="component" value="Unassembled WGS sequence"/>
</dbReference>
<protein>
    <recommendedName>
        <fullName evidence="12">Fucosyltransferase</fullName>
        <ecNumber evidence="12">2.4.1.-</ecNumber>
    </recommendedName>
</protein>
<evidence type="ECO:0000256" key="7">
    <source>
        <dbReference type="ARBA" id="ARBA00022968"/>
    </source>
</evidence>
<reference evidence="15" key="2">
    <citation type="submission" date="2014-03" db="EMBL/GenBank/DDBJ databases">
        <title>The whipworm genome and dual-species transcriptomics of an intimate host-pathogen interaction.</title>
        <authorList>
            <person name="Foth B.J."/>
            <person name="Tsai I.J."/>
            <person name="Reid A.J."/>
            <person name="Bancroft A.J."/>
            <person name="Nichol S."/>
            <person name="Tracey A."/>
            <person name="Holroyd N."/>
            <person name="Cotton J.A."/>
            <person name="Stanley E.J."/>
            <person name="Zarowiecki M."/>
            <person name="Liu J.Z."/>
            <person name="Huckvale T."/>
            <person name="Cooper P.J."/>
            <person name="Grencis R.K."/>
            <person name="Berriman M."/>
        </authorList>
    </citation>
    <scope>NUCLEOTIDE SEQUENCE [LARGE SCALE GENOMIC DNA]</scope>
    <source>
        <strain evidence="15">Edinburgh</strain>
    </source>
</reference>
<evidence type="ECO:0000259" key="14">
    <source>
        <dbReference type="Pfam" id="PF17039"/>
    </source>
</evidence>
<reference evidence="16" key="3">
    <citation type="submission" date="2019-12" db="UniProtKB">
        <authorList>
            <consortium name="WormBaseParasite"/>
        </authorList>
    </citation>
    <scope>IDENTIFICATION</scope>
</reference>
<feature type="domain" description="Fucosyltransferase C-terminal" evidence="13">
    <location>
        <begin position="177"/>
        <end position="357"/>
    </location>
</feature>
<evidence type="ECO:0000256" key="8">
    <source>
        <dbReference type="ARBA" id="ARBA00022989"/>
    </source>
</evidence>
<dbReference type="Pfam" id="PF17039">
    <property type="entry name" value="Glyco_tran_10_N"/>
    <property type="match status" value="1"/>
</dbReference>
<dbReference type="WBParaSite" id="TMUE_2000006874.2">
    <property type="protein sequence ID" value="TMUE_2000006874.2"/>
    <property type="gene ID" value="WBGene00293667"/>
</dbReference>
<comment type="similarity">
    <text evidence="3 12">Belongs to the glycosyltransferase 10 family.</text>
</comment>
<dbReference type="UniPathway" id="UPA00378"/>
<dbReference type="PANTHER" id="PTHR48438">
    <property type="entry name" value="ALPHA-(1,3)-FUCOSYLTRANSFERASE C-RELATED"/>
    <property type="match status" value="1"/>
</dbReference>
<proteinExistence type="inferred from homology"/>
<keyword evidence="9 12" id="KW-0333">Golgi apparatus</keyword>
<keyword evidence="11" id="KW-0325">Glycoprotein</keyword>
<dbReference type="Pfam" id="PF00852">
    <property type="entry name" value="Glyco_transf_10"/>
    <property type="match status" value="1"/>
</dbReference>
<dbReference type="WBParaSite" id="TMUE_2000006874.7">
    <property type="protein sequence ID" value="TMUE_2000006874.7"/>
    <property type="gene ID" value="WBGene00293667"/>
</dbReference>
<dbReference type="InterPro" id="IPR038577">
    <property type="entry name" value="GT10-like_C_sf"/>
</dbReference>
<keyword evidence="6 12" id="KW-0812">Transmembrane</keyword>
<keyword evidence="7" id="KW-0735">Signal-anchor</keyword>
<sequence length="390" mass="45252">MEVKRMNEISVSRRLLGTLSLSALLCILMINGGLRSPFNNNENFKRYFVTHVTILDWTTFFGRPLNSTDLRLCPELSCEITNDRKKLKTSNAVLFHPRDIEPQDLPAGRPSHLHYVFFLQESPHHVNLKLTASNFFTLTMTYRRDSDVHMPYGWMRRTQKEKTNFSSEEFIEGILLHKRRLVAAFVSNCGPPSGRDTYIRALQQYVRVDVYGRCGPLYCPKEQSEKCLSMLRKEYKFILAFENSVCKDYVTEKVFNALKYNVVPVVLSRRITEPFLPNGSFIAADDFPTAEELARYLRQLDNDTEEYLKYFDWLKSYEIIGYDDMQSLAFCQLCRLLRDTRSTAVKASRSAEDIVKWYHVGGNCLINYGKTISGVSPQPTHRIIRSVKRI</sequence>
<evidence type="ECO:0000256" key="11">
    <source>
        <dbReference type="ARBA" id="ARBA00023180"/>
    </source>
</evidence>
<accession>A0A5S6QI81</accession>
<feature type="domain" description="Fucosyltransferase N-terminal" evidence="14">
    <location>
        <begin position="52"/>
        <end position="153"/>
    </location>
</feature>
<dbReference type="WBParaSite" id="TMUE_2000006874.8">
    <property type="protein sequence ID" value="TMUE_2000006874.8"/>
    <property type="gene ID" value="WBGene00293667"/>
</dbReference>